<feature type="transmembrane region" description="Helical" evidence="1">
    <location>
        <begin position="245"/>
        <end position="266"/>
    </location>
</feature>
<keyword evidence="1" id="KW-1133">Transmembrane helix</keyword>
<keyword evidence="1" id="KW-0472">Membrane</keyword>
<feature type="transmembrane region" description="Helical" evidence="1">
    <location>
        <begin position="20"/>
        <end position="40"/>
    </location>
</feature>
<keyword evidence="3" id="KW-1185">Reference proteome</keyword>
<evidence type="ECO:0000313" key="3">
    <source>
        <dbReference type="Proteomes" id="UP001597286"/>
    </source>
</evidence>
<feature type="transmembrane region" description="Helical" evidence="1">
    <location>
        <begin position="565"/>
        <end position="584"/>
    </location>
</feature>
<dbReference type="EMBL" id="JBHUFB010000002">
    <property type="protein sequence ID" value="MFD1810939.1"/>
    <property type="molecule type" value="Genomic_DNA"/>
</dbReference>
<evidence type="ECO:0000313" key="2">
    <source>
        <dbReference type="EMBL" id="MFD1810939.1"/>
    </source>
</evidence>
<feature type="transmembrane region" description="Helical" evidence="1">
    <location>
        <begin position="363"/>
        <end position="384"/>
    </location>
</feature>
<feature type="transmembrane region" description="Helical" evidence="1">
    <location>
        <begin position="220"/>
        <end position="238"/>
    </location>
</feature>
<feature type="transmembrane region" description="Helical" evidence="1">
    <location>
        <begin position="329"/>
        <end position="351"/>
    </location>
</feature>
<feature type="transmembrane region" description="Helical" evidence="1">
    <location>
        <begin position="423"/>
        <end position="447"/>
    </location>
</feature>
<reference evidence="3" key="1">
    <citation type="journal article" date="2019" name="Int. J. Syst. Evol. Microbiol.">
        <title>The Global Catalogue of Microorganisms (GCM) 10K type strain sequencing project: providing services to taxonomists for standard genome sequencing and annotation.</title>
        <authorList>
            <consortium name="The Broad Institute Genomics Platform"/>
            <consortium name="The Broad Institute Genome Sequencing Center for Infectious Disease"/>
            <person name="Wu L."/>
            <person name="Ma J."/>
        </authorList>
    </citation>
    <scope>NUCLEOTIDE SEQUENCE [LARGE SCALE GENOMIC DNA]</scope>
    <source>
        <strain evidence="3">DT72</strain>
    </source>
</reference>
<gene>
    <name evidence="2" type="ORF">ACFSJG_01825</name>
</gene>
<protein>
    <submittedName>
        <fullName evidence="2">Uncharacterized protein</fullName>
    </submittedName>
</protein>
<feature type="transmembrane region" description="Helical" evidence="1">
    <location>
        <begin position="508"/>
        <end position="525"/>
    </location>
</feature>
<feature type="transmembrane region" description="Helical" evidence="1">
    <location>
        <begin position="80"/>
        <end position="102"/>
    </location>
</feature>
<comment type="caution">
    <text evidence="2">The sequence shown here is derived from an EMBL/GenBank/DDBJ whole genome shotgun (WGS) entry which is preliminary data.</text>
</comment>
<evidence type="ECO:0000256" key="1">
    <source>
        <dbReference type="SAM" id="Phobius"/>
    </source>
</evidence>
<name>A0ABW4NY20_9NOCA</name>
<feature type="transmembrane region" description="Helical" evidence="1">
    <location>
        <begin position="396"/>
        <end position="417"/>
    </location>
</feature>
<sequence>MPTPPRPDLDDPAPNPTRPAAVAVAVALAGALLLVVAPVLEIVGPNAGSAVGAALVVTLACSALPSLLALAALVGRAAAVAGALLAGAGAAALGMVVLDLALWTDSIDANRLDLFRPLTAAQLDAGPGAVAVLVGHLLAVVAGVIGLMSVARAAQADGYGLGEDPEFDGAPVARRIGTVLAVGAVGAALLLCAGSLGAPWATTDPLLVVHSLLGSNAPTAIGVVTVALAVLIVVAAALASVSTSVAAAAVVGAGFGALGLFGSRVAAGLLAEGLSVTAASAVSAVAALVLVVAGAAMPWAARARAASGRPARDTRAAARGRAGQARSHAAAGVTCVASGVLAVAGSLFPVLTVPDGGDRPDILFTRVTLVSGALLVVAGAALLLPAFAATVRPAVGVLWAAHFAAVTAVLQSVVVAVDVPGVGIGAGTVLLGLSALGAVATGALCWHAGSVERDLAEVPADTGPRREVLLVGVPAAVVSAVALALPLYTGPGYAPETLTEWPWGWDTWGRGVLAVTLVVTAVVVSRARPARAAVGAVGAAMSMGVYLIGWPLTNGRIADSAIGQGTWAAIMGVALFAVTAVVAVRPRRP</sequence>
<dbReference type="Proteomes" id="UP001597286">
    <property type="component" value="Unassembled WGS sequence"/>
</dbReference>
<feature type="transmembrane region" description="Helical" evidence="1">
    <location>
        <begin position="179"/>
        <end position="200"/>
    </location>
</feature>
<dbReference type="RefSeq" id="WP_378483490.1">
    <property type="nucleotide sequence ID" value="NZ_JBHUFB010000002.1"/>
</dbReference>
<feature type="transmembrane region" description="Helical" evidence="1">
    <location>
        <begin position="468"/>
        <end position="488"/>
    </location>
</feature>
<accession>A0ABW4NY20</accession>
<feature type="transmembrane region" description="Helical" evidence="1">
    <location>
        <begin position="278"/>
        <end position="300"/>
    </location>
</feature>
<feature type="transmembrane region" description="Helical" evidence="1">
    <location>
        <begin position="532"/>
        <end position="553"/>
    </location>
</feature>
<keyword evidence="1" id="KW-0812">Transmembrane</keyword>
<organism evidence="2 3">
    <name type="scientific">Rhodococcus gannanensis</name>
    <dbReference type="NCBI Taxonomy" id="1960308"/>
    <lineage>
        <taxon>Bacteria</taxon>
        <taxon>Bacillati</taxon>
        <taxon>Actinomycetota</taxon>
        <taxon>Actinomycetes</taxon>
        <taxon>Mycobacteriales</taxon>
        <taxon>Nocardiaceae</taxon>
        <taxon>Rhodococcus</taxon>
    </lineage>
</organism>
<feature type="transmembrane region" description="Helical" evidence="1">
    <location>
        <begin position="52"/>
        <end position="74"/>
    </location>
</feature>
<proteinExistence type="predicted"/>